<dbReference type="Proteomes" id="UP000092247">
    <property type="component" value="Unassembled WGS sequence"/>
</dbReference>
<evidence type="ECO:0008006" key="3">
    <source>
        <dbReference type="Google" id="ProtNLM"/>
    </source>
</evidence>
<comment type="caution">
    <text evidence="1">The sequence shown here is derived from an EMBL/GenBank/DDBJ whole genome shotgun (WGS) entry which is preliminary data.</text>
</comment>
<gene>
    <name evidence="1" type="ORF">AYY17_18840</name>
</gene>
<dbReference type="PANTHER" id="PTHR38765:SF1">
    <property type="entry name" value="DUF484 DOMAIN-CONTAINING PROTEIN"/>
    <property type="match status" value="1"/>
</dbReference>
<dbReference type="InterPro" id="IPR029016">
    <property type="entry name" value="GAF-like_dom_sf"/>
</dbReference>
<dbReference type="AlphaFoldDB" id="A0A1B8HJT0"/>
<dbReference type="EMBL" id="LZEX01000010">
    <property type="protein sequence ID" value="OBU09420.1"/>
    <property type="molecule type" value="Genomic_DNA"/>
</dbReference>
<dbReference type="Pfam" id="PF04340">
    <property type="entry name" value="DUF484"/>
    <property type="match status" value="1"/>
</dbReference>
<dbReference type="RefSeq" id="WP_067422841.1">
    <property type="nucleotide sequence ID" value="NZ_CBCPID010000005.1"/>
</dbReference>
<name>A0A1B8HJT0_9GAMM</name>
<protein>
    <recommendedName>
        <fullName evidence="3">DUF484 family protein</fullName>
    </recommendedName>
</protein>
<evidence type="ECO:0000313" key="1">
    <source>
        <dbReference type="EMBL" id="OBU09420.1"/>
    </source>
</evidence>
<proteinExistence type="predicted"/>
<dbReference type="STRING" id="368603.AYY16_18050"/>
<organism evidence="1 2">
    <name type="scientific">Morganella psychrotolerans</name>
    <dbReference type="NCBI Taxonomy" id="368603"/>
    <lineage>
        <taxon>Bacteria</taxon>
        <taxon>Pseudomonadati</taxon>
        <taxon>Pseudomonadota</taxon>
        <taxon>Gammaproteobacteria</taxon>
        <taxon>Enterobacterales</taxon>
        <taxon>Morganellaceae</taxon>
        <taxon>Morganella</taxon>
    </lineage>
</organism>
<evidence type="ECO:0000313" key="2">
    <source>
        <dbReference type="Proteomes" id="UP000092247"/>
    </source>
</evidence>
<sequence length="238" mass="26744">MDSLQDTAATQAERLREPDDAAVLAYLKAHPDFFIRNASQIAEMTIPHPVKGAVSLVEWQLGRQRNRIDTLTDDLAQLMMAAGENEQLFSRLLKLLASLSAATSLDDFSDRLNIWAKSLKLSHARIRLFSDCWRLGAPFRNQELTLSRSHFETMRLSRFGDRNHFLGRLTAPEIQLLLPDSAFVGSAAVSLLGGQHDLGVVVFVSRDKEHYHNGMGTAMLDQVAYFLPQLLQRWAELA</sequence>
<dbReference type="PANTHER" id="PTHR38765">
    <property type="entry name" value="DUF484 DOMAIN-CONTAINING PROTEIN"/>
    <property type="match status" value="1"/>
</dbReference>
<dbReference type="Gene3D" id="3.30.450.40">
    <property type="match status" value="1"/>
</dbReference>
<reference evidence="1 2" key="1">
    <citation type="submission" date="2016-06" db="EMBL/GenBank/DDBJ databases">
        <authorList>
            <person name="Kjaerup R.B."/>
            <person name="Dalgaard T.S."/>
            <person name="Juul-Madsen H.R."/>
        </authorList>
    </citation>
    <scope>NUCLEOTIDE SEQUENCE [LARGE SCALE GENOMIC DNA]</scope>
    <source>
        <strain evidence="1 2">GCSL-Mp3</strain>
    </source>
</reference>
<dbReference type="NCBIfam" id="NF008203">
    <property type="entry name" value="PRK10963.1"/>
    <property type="match status" value="1"/>
</dbReference>
<accession>A0A1B8HJT0</accession>
<dbReference type="InterPro" id="IPR007435">
    <property type="entry name" value="DUF484"/>
</dbReference>